<name>A0A8X6UFZ2_NEPPI</name>
<comment type="caution">
    <text evidence="1">The sequence shown here is derived from an EMBL/GenBank/DDBJ whole genome shotgun (WGS) entry which is preliminary data.</text>
</comment>
<dbReference type="EMBL" id="BMAW01082342">
    <property type="protein sequence ID" value="GFU28763.1"/>
    <property type="molecule type" value="Genomic_DNA"/>
</dbReference>
<dbReference type="Proteomes" id="UP000887013">
    <property type="component" value="Unassembled WGS sequence"/>
</dbReference>
<reference evidence="1" key="1">
    <citation type="submission" date="2020-08" db="EMBL/GenBank/DDBJ databases">
        <title>Multicomponent nature underlies the extraordinary mechanical properties of spider dragline silk.</title>
        <authorList>
            <person name="Kono N."/>
            <person name="Nakamura H."/>
            <person name="Mori M."/>
            <person name="Yoshida Y."/>
            <person name="Ohtoshi R."/>
            <person name="Malay A.D."/>
            <person name="Moran D.A.P."/>
            <person name="Tomita M."/>
            <person name="Numata K."/>
            <person name="Arakawa K."/>
        </authorList>
    </citation>
    <scope>NUCLEOTIDE SEQUENCE</scope>
</reference>
<keyword evidence="2" id="KW-1185">Reference proteome</keyword>
<proteinExistence type="predicted"/>
<dbReference type="AlphaFoldDB" id="A0A8X6UFZ2"/>
<evidence type="ECO:0000313" key="1">
    <source>
        <dbReference type="EMBL" id="GFU28763.1"/>
    </source>
</evidence>
<protein>
    <submittedName>
        <fullName evidence="1">Uncharacterized protein</fullName>
    </submittedName>
</protein>
<evidence type="ECO:0000313" key="2">
    <source>
        <dbReference type="Proteomes" id="UP000887013"/>
    </source>
</evidence>
<gene>
    <name evidence="1" type="ORF">NPIL_202321</name>
</gene>
<accession>A0A8X6UFZ2</accession>
<sequence>MANYTNAELADMHSVYGVADCSRPATQRFHISVREVSSRGFPFQRLGNSQRKRNISYQVQCAQKASRGGKLFIEYGVANHAERVKIAKNACRLFLQKRRKAHVSSSLNPSTVDYWSVCP</sequence>
<organism evidence="1 2">
    <name type="scientific">Nephila pilipes</name>
    <name type="common">Giant wood spider</name>
    <name type="synonym">Nephila maculata</name>
    <dbReference type="NCBI Taxonomy" id="299642"/>
    <lineage>
        <taxon>Eukaryota</taxon>
        <taxon>Metazoa</taxon>
        <taxon>Ecdysozoa</taxon>
        <taxon>Arthropoda</taxon>
        <taxon>Chelicerata</taxon>
        <taxon>Arachnida</taxon>
        <taxon>Araneae</taxon>
        <taxon>Araneomorphae</taxon>
        <taxon>Entelegynae</taxon>
        <taxon>Araneoidea</taxon>
        <taxon>Nephilidae</taxon>
        <taxon>Nephila</taxon>
    </lineage>
</organism>